<dbReference type="EMBL" id="JAIW01000002">
    <property type="protein sequence ID" value="KLE11771.1"/>
    <property type="molecule type" value="Genomic_DNA"/>
</dbReference>
<dbReference type="SUPFAM" id="SSF52266">
    <property type="entry name" value="SGNH hydrolase"/>
    <property type="match status" value="1"/>
</dbReference>
<sequence length="329" mass="38833">MYCFVLIFIGFIIINFILYLYIYLITTQNTFIEEKVSKIKHFHLNEELNRDYIFIGSSKTIYHISTNIFNEKHLKIYNFGVSGNFLSDYPAFLVESLKQKPKNIVISISAADLFIDEMSVPKFPNYQDLLFYFNGSFDYGFKFNVFVNWLIGLNYFNRFSEDIYYKIVYFYNKFNFIEDNLSLNMQIDHIDIVDCDIVSKKNLSGKSVIKCSNGDSALTNCKEFDNKNLTTNNLINLNKDVLYLLKQFQVKTKNNNSNLIIILQPEYFDMKNFADKAFNLLVKEGLTVINFTSNTFKDSQWCDESHLNIEGRYHYSNKILQYLLYEEVK</sequence>
<proteinExistence type="predicted"/>
<evidence type="ECO:0000313" key="2">
    <source>
        <dbReference type="EMBL" id="KLE11771.1"/>
    </source>
</evidence>
<protein>
    <recommendedName>
        <fullName evidence="4">SGNH/GDSL hydrolase family protein</fullName>
    </recommendedName>
</protein>
<feature type="transmembrane region" description="Helical" evidence="1">
    <location>
        <begin position="6"/>
        <end position="25"/>
    </location>
</feature>
<comment type="caution">
    <text evidence="2">The sequence shown here is derived from an EMBL/GenBank/DDBJ whole genome shotgun (WGS) entry which is preliminary data.</text>
</comment>
<evidence type="ECO:0000256" key="1">
    <source>
        <dbReference type="SAM" id="Phobius"/>
    </source>
</evidence>
<accession>A0A0G9KZ64</accession>
<organism evidence="2 3">
    <name type="scientific">Aliarcobacter butzleri L355</name>
    <dbReference type="NCBI Taxonomy" id="1447263"/>
    <lineage>
        <taxon>Bacteria</taxon>
        <taxon>Pseudomonadati</taxon>
        <taxon>Campylobacterota</taxon>
        <taxon>Epsilonproteobacteria</taxon>
        <taxon>Campylobacterales</taxon>
        <taxon>Arcobacteraceae</taxon>
        <taxon>Aliarcobacter</taxon>
    </lineage>
</organism>
<dbReference type="PATRIC" id="fig|1447263.3.peg.7"/>
<keyword evidence="1" id="KW-1133">Transmembrane helix</keyword>
<dbReference type="Proteomes" id="UP000035154">
    <property type="component" value="Unassembled WGS sequence"/>
</dbReference>
<keyword evidence="1" id="KW-0812">Transmembrane</keyword>
<evidence type="ECO:0000313" key="3">
    <source>
        <dbReference type="Proteomes" id="UP000035154"/>
    </source>
</evidence>
<gene>
    <name evidence="2" type="ORF">AF80_00035</name>
</gene>
<evidence type="ECO:0008006" key="4">
    <source>
        <dbReference type="Google" id="ProtNLM"/>
    </source>
</evidence>
<reference evidence="2 3" key="1">
    <citation type="submission" date="2014-01" db="EMBL/GenBank/DDBJ databases">
        <title>Development of a Comparative Genomic Fingerprinting Assay for High Resolution Genotyping of Arcobacter butzleri.</title>
        <authorList>
            <person name="Webb A.L."/>
            <person name="Inglis G.D."/>
            <person name="Kruczkiewicz P."/>
            <person name="Selinger L.B."/>
            <person name="Taboada E.N."/>
        </authorList>
    </citation>
    <scope>NUCLEOTIDE SEQUENCE [LARGE SCALE GENOMIC DNA]</scope>
    <source>
        <strain evidence="2 3">L355</strain>
    </source>
</reference>
<dbReference type="AlphaFoldDB" id="A0A0G9KZ64"/>
<keyword evidence="1" id="KW-0472">Membrane</keyword>
<name>A0A0G9KZ64_9BACT</name>